<gene>
    <name evidence="17" type="ORF">H8S40_03670</name>
</gene>
<evidence type="ECO:0000259" key="16">
    <source>
        <dbReference type="PROSITE" id="PS50885"/>
    </source>
</evidence>
<evidence type="ECO:0000256" key="5">
    <source>
        <dbReference type="ARBA" id="ARBA00022679"/>
    </source>
</evidence>
<dbReference type="InterPro" id="IPR036890">
    <property type="entry name" value="HATPase_C_sf"/>
</dbReference>
<evidence type="ECO:0000259" key="15">
    <source>
        <dbReference type="PROSITE" id="PS50109"/>
    </source>
</evidence>
<evidence type="ECO:0000256" key="3">
    <source>
        <dbReference type="ARBA" id="ARBA00012438"/>
    </source>
</evidence>
<dbReference type="InterPro" id="IPR005467">
    <property type="entry name" value="His_kinase_dom"/>
</dbReference>
<dbReference type="SMART" id="SM00387">
    <property type="entry name" value="HATPase_c"/>
    <property type="match status" value="1"/>
</dbReference>
<comment type="catalytic activity">
    <reaction evidence="1">
        <text>ATP + protein L-histidine = ADP + protein N-phospho-L-histidine.</text>
        <dbReference type="EC" id="2.7.13.3"/>
    </reaction>
</comment>
<evidence type="ECO:0000256" key="10">
    <source>
        <dbReference type="ARBA" id="ARBA00023026"/>
    </source>
</evidence>
<dbReference type="PROSITE" id="PS50885">
    <property type="entry name" value="HAMP"/>
    <property type="match status" value="1"/>
</dbReference>
<dbReference type="InterPro" id="IPR003594">
    <property type="entry name" value="HATPase_dom"/>
</dbReference>
<dbReference type="PANTHER" id="PTHR45528:SF11">
    <property type="entry name" value="HISTIDINE KINASE"/>
    <property type="match status" value="1"/>
</dbReference>
<keyword evidence="10" id="KW-0843">Virulence</keyword>
<keyword evidence="11 14" id="KW-0472">Membrane</keyword>
<dbReference type="SMART" id="SM00388">
    <property type="entry name" value="HisKA"/>
    <property type="match status" value="1"/>
</dbReference>
<sequence length="341" mass="39175">MVSEGRRRIGTIRWAVGLGIIINVFAVASYLVMVAIRYYYFDIKSDNFLVWSVAIYQTMGNLCGVVLAVVSAMLYRRMEKLINGLDEVAKGNLDVELSLKYSGEYKAIYENFNRMVKELKNADEQQKQFMKDFSHEFKTPINSVKGMAEYLAVNELPKKEEKEYLNIMAKEAGRLSQLSQNTLLLSKLENMELIQKKEKYRLDSQIRNCAILQLPAFETKYISLEVNLPEIWYFGNEELLDEVWTNLLDNARKYSSEHTTVFINGRKTEEGIWIEVKDEGQGMDDDIVSHIFERYYQGDDSHETSGFGLGLSIVKRIVELSGGSIRVESRAGKGTSFFVYL</sequence>
<dbReference type="Gene3D" id="3.30.565.10">
    <property type="entry name" value="Histidine kinase-like ATPase, C-terminal domain"/>
    <property type="match status" value="1"/>
</dbReference>
<dbReference type="Pfam" id="PF02518">
    <property type="entry name" value="HATPase_c"/>
    <property type="match status" value="1"/>
</dbReference>
<accession>A0ABR7G5G6</accession>
<dbReference type="PRINTS" id="PR00344">
    <property type="entry name" value="BCTRLSENSOR"/>
</dbReference>
<dbReference type="RefSeq" id="WP_118725151.1">
    <property type="nucleotide sequence ID" value="NZ_JACOPE010000001.1"/>
</dbReference>
<evidence type="ECO:0000256" key="13">
    <source>
        <dbReference type="ARBA" id="ARBA00040841"/>
    </source>
</evidence>
<dbReference type="Gene3D" id="1.10.287.130">
    <property type="match status" value="1"/>
</dbReference>
<dbReference type="EC" id="2.7.13.3" evidence="3"/>
<dbReference type="Pfam" id="PF00512">
    <property type="entry name" value="HisKA"/>
    <property type="match status" value="1"/>
</dbReference>
<comment type="caution">
    <text evidence="17">The sequence shown here is derived from an EMBL/GenBank/DDBJ whole genome shotgun (WGS) entry which is preliminary data.</text>
</comment>
<dbReference type="InterPro" id="IPR050398">
    <property type="entry name" value="HssS/ArlS-like"/>
</dbReference>
<keyword evidence="7 17" id="KW-0418">Kinase</keyword>
<dbReference type="InterPro" id="IPR003661">
    <property type="entry name" value="HisK_dim/P_dom"/>
</dbReference>
<keyword evidence="4" id="KW-0597">Phosphoprotein</keyword>
<evidence type="ECO:0000256" key="1">
    <source>
        <dbReference type="ARBA" id="ARBA00000085"/>
    </source>
</evidence>
<dbReference type="CDD" id="cd06225">
    <property type="entry name" value="HAMP"/>
    <property type="match status" value="1"/>
</dbReference>
<organism evidence="17 18">
    <name type="scientific">Ruminococcus hominis</name>
    <dbReference type="NCBI Taxonomy" id="2763065"/>
    <lineage>
        <taxon>Bacteria</taxon>
        <taxon>Bacillati</taxon>
        <taxon>Bacillota</taxon>
        <taxon>Clostridia</taxon>
        <taxon>Eubacteriales</taxon>
        <taxon>Oscillospiraceae</taxon>
        <taxon>Ruminococcus</taxon>
    </lineage>
</organism>
<dbReference type="PANTHER" id="PTHR45528">
    <property type="entry name" value="SENSOR HISTIDINE KINASE CPXA"/>
    <property type="match status" value="1"/>
</dbReference>
<dbReference type="SUPFAM" id="SSF47384">
    <property type="entry name" value="Homodimeric domain of signal transducing histidine kinase"/>
    <property type="match status" value="1"/>
</dbReference>
<evidence type="ECO:0000256" key="14">
    <source>
        <dbReference type="SAM" id="Phobius"/>
    </source>
</evidence>
<evidence type="ECO:0000256" key="12">
    <source>
        <dbReference type="ARBA" id="ARBA00037219"/>
    </source>
</evidence>
<keyword evidence="8 14" id="KW-1133">Transmembrane helix</keyword>
<keyword evidence="18" id="KW-1185">Reference proteome</keyword>
<evidence type="ECO:0000256" key="7">
    <source>
        <dbReference type="ARBA" id="ARBA00022777"/>
    </source>
</evidence>
<keyword evidence="6 14" id="KW-0812">Transmembrane</keyword>
<comment type="subcellular location">
    <subcellularLocation>
        <location evidence="2">Membrane</location>
        <topology evidence="2">Multi-pass membrane protein</topology>
    </subcellularLocation>
</comment>
<proteinExistence type="predicted"/>
<dbReference type="CDD" id="cd00082">
    <property type="entry name" value="HisKA"/>
    <property type="match status" value="1"/>
</dbReference>
<dbReference type="InterPro" id="IPR036097">
    <property type="entry name" value="HisK_dim/P_sf"/>
</dbReference>
<feature type="transmembrane region" description="Helical" evidence="14">
    <location>
        <begin position="48"/>
        <end position="75"/>
    </location>
</feature>
<feature type="domain" description="Histidine kinase" evidence="15">
    <location>
        <begin position="132"/>
        <end position="341"/>
    </location>
</feature>
<dbReference type="SMART" id="SM00304">
    <property type="entry name" value="HAMP"/>
    <property type="match status" value="1"/>
</dbReference>
<keyword evidence="5" id="KW-0808">Transferase</keyword>
<protein>
    <recommendedName>
        <fullName evidence="13">Heme sensor protein HssS</fullName>
        <ecNumber evidence="3">2.7.13.3</ecNumber>
    </recommendedName>
</protein>
<comment type="function">
    <text evidence="12">Member of the two-component regulatory system HssS/HssR involved in intracellular heme homeostasis and tempering of staphylococcal virulence. HssS functions as a heme sensor histidine kinase which is autophosphorylated at a histidine residue and transfers its phosphate group to an aspartate residue of HssR. HssR/HssS activates the expression of hrtAB, an efflux pump, in response to extracellular heme, hemin, hemoglobin or blood.</text>
</comment>
<evidence type="ECO:0000313" key="17">
    <source>
        <dbReference type="EMBL" id="MBC5682678.1"/>
    </source>
</evidence>
<dbReference type="SUPFAM" id="SSF158472">
    <property type="entry name" value="HAMP domain-like"/>
    <property type="match status" value="1"/>
</dbReference>
<dbReference type="EMBL" id="JACOPE010000001">
    <property type="protein sequence ID" value="MBC5682678.1"/>
    <property type="molecule type" value="Genomic_DNA"/>
</dbReference>
<feature type="domain" description="HAMP" evidence="16">
    <location>
        <begin position="76"/>
        <end position="124"/>
    </location>
</feature>
<feature type="transmembrane region" description="Helical" evidence="14">
    <location>
        <begin position="12"/>
        <end position="36"/>
    </location>
</feature>
<evidence type="ECO:0000256" key="2">
    <source>
        <dbReference type="ARBA" id="ARBA00004141"/>
    </source>
</evidence>
<reference evidence="17 18" key="1">
    <citation type="submission" date="2020-08" db="EMBL/GenBank/DDBJ databases">
        <title>Genome public.</title>
        <authorList>
            <person name="Liu C."/>
            <person name="Sun Q."/>
        </authorList>
    </citation>
    <scope>NUCLEOTIDE SEQUENCE [LARGE SCALE GENOMIC DNA]</scope>
    <source>
        <strain evidence="17 18">NSJ-13</strain>
    </source>
</reference>
<evidence type="ECO:0000256" key="9">
    <source>
        <dbReference type="ARBA" id="ARBA00023012"/>
    </source>
</evidence>
<dbReference type="CDD" id="cd00075">
    <property type="entry name" value="HATPase"/>
    <property type="match status" value="1"/>
</dbReference>
<dbReference type="Proteomes" id="UP000631576">
    <property type="component" value="Unassembled WGS sequence"/>
</dbReference>
<dbReference type="InterPro" id="IPR004358">
    <property type="entry name" value="Sig_transdc_His_kin-like_C"/>
</dbReference>
<dbReference type="GO" id="GO:0016301">
    <property type="term" value="F:kinase activity"/>
    <property type="evidence" value="ECO:0007669"/>
    <property type="project" value="UniProtKB-KW"/>
</dbReference>
<dbReference type="PROSITE" id="PS50109">
    <property type="entry name" value="HIS_KIN"/>
    <property type="match status" value="1"/>
</dbReference>
<evidence type="ECO:0000256" key="11">
    <source>
        <dbReference type="ARBA" id="ARBA00023136"/>
    </source>
</evidence>
<keyword evidence="9" id="KW-0902">Two-component regulatory system</keyword>
<evidence type="ECO:0000256" key="4">
    <source>
        <dbReference type="ARBA" id="ARBA00022553"/>
    </source>
</evidence>
<name>A0ABR7G5G6_9FIRM</name>
<dbReference type="SUPFAM" id="SSF55874">
    <property type="entry name" value="ATPase domain of HSP90 chaperone/DNA topoisomerase II/histidine kinase"/>
    <property type="match status" value="1"/>
</dbReference>
<evidence type="ECO:0000256" key="8">
    <source>
        <dbReference type="ARBA" id="ARBA00022989"/>
    </source>
</evidence>
<evidence type="ECO:0000256" key="6">
    <source>
        <dbReference type="ARBA" id="ARBA00022692"/>
    </source>
</evidence>
<evidence type="ECO:0000313" key="18">
    <source>
        <dbReference type="Proteomes" id="UP000631576"/>
    </source>
</evidence>
<dbReference type="InterPro" id="IPR003660">
    <property type="entry name" value="HAMP_dom"/>
</dbReference>